<evidence type="ECO:0000313" key="6">
    <source>
        <dbReference type="Proteomes" id="UP001164286"/>
    </source>
</evidence>
<proteinExistence type="predicted"/>
<dbReference type="Pfam" id="PF00400">
    <property type="entry name" value="WD40"/>
    <property type="match status" value="1"/>
</dbReference>
<dbReference type="EMBL" id="JAKWFO010000005">
    <property type="protein sequence ID" value="KAI9635453.1"/>
    <property type="molecule type" value="Genomic_DNA"/>
</dbReference>
<dbReference type="SUPFAM" id="SSF50978">
    <property type="entry name" value="WD40 repeat-like"/>
    <property type="match status" value="1"/>
</dbReference>
<feature type="region of interest" description="Disordered" evidence="4">
    <location>
        <begin position="995"/>
        <end position="1184"/>
    </location>
</feature>
<keyword evidence="6" id="KW-1185">Reference proteome</keyword>
<dbReference type="GO" id="GO:1904263">
    <property type="term" value="P:positive regulation of TORC1 signaling"/>
    <property type="evidence" value="ECO:0007669"/>
    <property type="project" value="TreeGrafter"/>
</dbReference>
<evidence type="ECO:0000313" key="5">
    <source>
        <dbReference type="EMBL" id="KAI9635453.1"/>
    </source>
</evidence>
<feature type="region of interest" description="Disordered" evidence="4">
    <location>
        <begin position="1428"/>
        <end position="1473"/>
    </location>
</feature>
<feature type="region of interest" description="Disordered" evidence="4">
    <location>
        <begin position="1495"/>
        <end position="1520"/>
    </location>
</feature>
<feature type="region of interest" description="Disordered" evidence="4">
    <location>
        <begin position="922"/>
        <end position="980"/>
    </location>
</feature>
<evidence type="ECO:0000256" key="1">
    <source>
        <dbReference type="ARBA" id="ARBA00022574"/>
    </source>
</evidence>
<feature type="repeat" description="WD" evidence="3">
    <location>
        <begin position="186"/>
        <end position="222"/>
    </location>
</feature>
<feature type="compositionally biased region" description="Pro residues" evidence="4">
    <location>
        <begin position="11"/>
        <end position="21"/>
    </location>
</feature>
<organism evidence="5 6">
    <name type="scientific">Dioszegia hungarica</name>
    <dbReference type="NCBI Taxonomy" id="4972"/>
    <lineage>
        <taxon>Eukaryota</taxon>
        <taxon>Fungi</taxon>
        <taxon>Dikarya</taxon>
        <taxon>Basidiomycota</taxon>
        <taxon>Agaricomycotina</taxon>
        <taxon>Tremellomycetes</taxon>
        <taxon>Tremellales</taxon>
        <taxon>Bulleribasidiaceae</taxon>
        <taxon>Dioszegia</taxon>
    </lineage>
</organism>
<keyword evidence="2" id="KW-0677">Repeat</keyword>
<feature type="compositionally biased region" description="Polar residues" evidence="4">
    <location>
        <begin position="1078"/>
        <end position="1087"/>
    </location>
</feature>
<evidence type="ECO:0000256" key="2">
    <source>
        <dbReference type="ARBA" id="ARBA00022737"/>
    </source>
</evidence>
<dbReference type="GeneID" id="77727799"/>
<keyword evidence="1 3" id="KW-0853">WD repeat</keyword>
<dbReference type="InterPro" id="IPR001680">
    <property type="entry name" value="WD40_rpt"/>
</dbReference>
<dbReference type="RefSeq" id="XP_052945230.1">
    <property type="nucleotide sequence ID" value="XM_053088594.1"/>
</dbReference>
<protein>
    <submittedName>
        <fullName evidence="5">Conserved WD40 repeat-containing protein</fullName>
    </submittedName>
</protein>
<evidence type="ECO:0000256" key="4">
    <source>
        <dbReference type="SAM" id="MobiDB-lite"/>
    </source>
</evidence>
<feature type="compositionally biased region" description="Low complexity" evidence="4">
    <location>
        <begin position="520"/>
        <end position="532"/>
    </location>
</feature>
<accession>A0AA38H7A9</accession>
<dbReference type="InterPro" id="IPR036322">
    <property type="entry name" value="WD40_repeat_dom_sf"/>
</dbReference>
<feature type="region of interest" description="Disordered" evidence="4">
    <location>
        <begin position="1"/>
        <end position="74"/>
    </location>
</feature>
<dbReference type="PROSITE" id="PS00678">
    <property type="entry name" value="WD_REPEATS_1"/>
    <property type="match status" value="1"/>
</dbReference>
<dbReference type="GO" id="GO:0005774">
    <property type="term" value="C:vacuolar membrane"/>
    <property type="evidence" value="ECO:0007669"/>
    <property type="project" value="TreeGrafter"/>
</dbReference>
<comment type="caution">
    <text evidence="5">The sequence shown here is derived from an EMBL/GenBank/DDBJ whole genome shotgun (WGS) entry which is preliminary data.</text>
</comment>
<dbReference type="PANTHER" id="PTHR46170">
    <property type="entry name" value="GATOR COMPLEX PROTEIN WDR59"/>
    <property type="match status" value="1"/>
</dbReference>
<dbReference type="Proteomes" id="UP001164286">
    <property type="component" value="Unassembled WGS sequence"/>
</dbReference>
<sequence length="1548" mass="166463">MTSPAQVALPLSPPPFSPPSPFTTTAGTPFGTSSPGLSLPRRPSLSATHYSESASRRSSASQTPSHSYQNLTRSSLRPRLDRSFTAIRKVDPFHEGATIEVNQPVGSLSISPSNRDVCLASRKGLYIIDLANLNNAPRFIPQGGTWQIADVQWSPHPATSNLILSTSSQKLLVWDLAAQTHLHRSIDAHARAITDINWHARDPNLMATVAMDAGIRAWDLRSLPRPVMRLCAWGQAGTQVKWNRQHDHLLATAHGKEVLVWDNRKGSVPVVAFKAHDAKIYGLDWDRQWRHKLVTCSLDKTVKYWTVPELRTSAGATDEAFYPGLAAPSEATSTIHTGYPVWRARNLPFGHGVLTLPQRGSDHLEMYALGNDEPVQTFEGHSDVVKDFVWRSRGGEDANFENREFQLITWSKDHTLRVWPIQREVAEKVGYQYGAPIQVLVSRRGAKDITYTIPHDAEQRKTLPMPIVNVPSGIAKAKSVKVAEVGMTRGGGKAVGMDQLDWLTKVVKNKASPDSSVQPSRMGSISRGASRSASRERRQSERGVSVGFGDRDGWISLKDEVVHVNRLFPRPRINFEKIDLHHRKLTMSMLGPWANGERMAFIRIHWHFPAQYPYAPEIPTFELERNPTVSPIVRQEIIMTIKSIRAENRQCLAAISSFLVGEHQRLGRTRVNLDSDSDSEREVDIGVSNNVVMLTRTSGATFGPNGELVCFFPKQTLLPRLRAMSRSPSVSRSSNPLLKAMSALAGLSNPNSRTIRTRPRIRRARIEVAPQAVQAGSTMTIHDTTALGHPSKYLARQYGIPTEAADLDRMVGVAMDAKRLDHVLLLETLRGVLEDPPPPYSLHPSFLGEKDARLDRERWERGVASRLVVLDQIFDTLIAFRDFQMLALVSVLVLQHTQSEIVPEVPHQLVAHSPEQDYFGLPRSTSYHTLSRGRSGITPSPNHRAGSGIQPLSQSHRNSSYSAYGSSGAGVTGSSSGGGVSGWSSILHPSTISLRSSEAVTPKDRTSFDRGPYGLSMGDDASPTPGVGPHAGLGRVKSSPRVPEYEPRSAGGQDKGRRRHDSDIGQGDRGSRRPTHLSMGTYSSGGTATPGLGQASSNTTPTPGDHRGSVPPLRSAETDRSLGSVGSVGFGRHHSAGHIQSGGSSGWAGGSGSGAGGVLRSARAWTDSKESPAPAGRRLTSARRGTVRLEEERMKEGRGRRTCGVRIELVMDDAEPPALLSPERLRQCEAWKLAYADFLLRAELYGLRAESLAVRFLPDESASAQAMSTKPGGSENTGIACVTCGPTLGELCTACGEKAVQPLCSFCRLPVKGLSTTCAICNHKTHLACARKQQSVLSSRAPSGTTCAACPCRCLAQGGLTSGTIACATTSAVTALPAASAPYVSYATAASVSAAPAFSRGATASASNTGTRSWKMLDMLREQDRLLANPSSSSSGVQSAASSPVTQYPATEGFGPQVGQHGHRPSFGAFGTAAPTSGSSGYSALGLGFGEAGTARNGEAEQAGPAVSAAPPEREREGGGAVHYGAAGILARARAVMDSGSGWRSNGL</sequence>
<feature type="repeat" description="WD" evidence="3">
    <location>
        <begin position="273"/>
        <end position="307"/>
    </location>
</feature>
<dbReference type="InterPro" id="IPR019775">
    <property type="entry name" value="WD40_repeat_CS"/>
</dbReference>
<feature type="compositionally biased region" description="Low complexity" evidence="4">
    <location>
        <begin position="1430"/>
        <end position="1445"/>
    </location>
</feature>
<dbReference type="PROSITE" id="PS50294">
    <property type="entry name" value="WD_REPEATS_REGION"/>
    <property type="match status" value="1"/>
</dbReference>
<feature type="compositionally biased region" description="Gly residues" evidence="4">
    <location>
        <begin position="1143"/>
        <end position="1157"/>
    </location>
</feature>
<dbReference type="InterPro" id="IPR015943">
    <property type="entry name" value="WD40/YVTN_repeat-like_dom_sf"/>
</dbReference>
<dbReference type="GO" id="GO:0035859">
    <property type="term" value="C:Seh1-associated complex"/>
    <property type="evidence" value="ECO:0007669"/>
    <property type="project" value="TreeGrafter"/>
</dbReference>
<dbReference type="PROSITE" id="PS50082">
    <property type="entry name" value="WD_REPEATS_2"/>
    <property type="match status" value="2"/>
</dbReference>
<dbReference type="PANTHER" id="PTHR46170:SF1">
    <property type="entry name" value="GATOR COMPLEX PROTEIN WDR59"/>
    <property type="match status" value="1"/>
</dbReference>
<feature type="region of interest" description="Disordered" evidence="4">
    <location>
        <begin position="511"/>
        <end position="544"/>
    </location>
</feature>
<evidence type="ECO:0000256" key="3">
    <source>
        <dbReference type="PROSITE-ProRule" id="PRU00221"/>
    </source>
</evidence>
<feature type="compositionally biased region" description="Low complexity" evidence="4">
    <location>
        <begin position="22"/>
        <end position="67"/>
    </location>
</feature>
<gene>
    <name evidence="5" type="ORF">MKK02DRAFT_32872</name>
</gene>
<feature type="compositionally biased region" description="Gly residues" evidence="4">
    <location>
        <begin position="967"/>
        <end position="980"/>
    </location>
</feature>
<reference evidence="5" key="1">
    <citation type="journal article" date="2022" name="G3 (Bethesda)">
        <title>High quality genome of the basidiomycete yeast Dioszegia hungarica PDD-24b-2 isolated from cloud water.</title>
        <authorList>
            <person name="Jarrige D."/>
            <person name="Haridas S."/>
            <person name="Bleykasten-Grosshans C."/>
            <person name="Joly M."/>
            <person name="Nadalig T."/>
            <person name="Sancelme M."/>
            <person name="Vuilleumier S."/>
            <person name="Grigoriev I.V."/>
            <person name="Amato P."/>
            <person name="Bringel F."/>
        </authorList>
    </citation>
    <scope>NUCLEOTIDE SEQUENCE</scope>
    <source>
        <strain evidence="5">PDD-24b-2</strain>
    </source>
</reference>
<dbReference type="GO" id="GO:0034198">
    <property type="term" value="P:cellular response to amino acid starvation"/>
    <property type="evidence" value="ECO:0007669"/>
    <property type="project" value="TreeGrafter"/>
</dbReference>
<dbReference type="SMART" id="SM00320">
    <property type="entry name" value="WD40"/>
    <property type="match status" value="6"/>
</dbReference>
<dbReference type="GO" id="GO:0035591">
    <property type="term" value="F:signaling adaptor activity"/>
    <property type="evidence" value="ECO:0007669"/>
    <property type="project" value="TreeGrafter"/>
</dbReference>
<dbReference type="InterPro" id="IPR049567">
    <property type="entry name" value="WDR59-like"/>
</dbReference>
<name>A0AA38H7A9_9TREE</name>
<dbReference type="Gene3D" id="2.130.10.10">
    <property type="entry name" value="YVTN repeat-like/Quinoprotein amine dehydrogenase"/>
    <property type="match status" value="1"/>
</dbReference>